<sequence>SSAFRNNFKLDDEILGLIAPITPTIDSPDEPKHYWISHVKNAVAFFMEADDNVRRMLNHLREDVENTHKEAQNYH</sequence>
<gene>
    <name evidence="1" type="ORF">RFULGI_LOCUS10327</name>
</gene>
<dbReference type="Proteomes" id="UP000789396">
    <property type="component" value="Unassembled WGS sequence"/>
</dbReference>
<feature type="non-terminal residue" evidence="1">
    <location>
        <position position="75"/>
    </location>
</feature>
<protein>
    <submittedName>
        <fullName evidence="1">17023_t:CDS:1</fullName>
    </submittedName>
</protein>
<reference evidence="1" key="1">
    <citation type="submission" date="2021-06" db="EMBL/GenBank/DDBJ databases">
        <authorList>
            <person name="Kallberg Y."/>
            <person name="Tangrot J."/>
            <person name="Rosling A."/>
        </authorList>
    </citation>
    <scope>NUCLEOTIDE SEQUENCE</scope>
    <source>
        <strain evidence="1">IN212</strain>
    </source>
</reference>
<proteinExistence type="predicted"/>
<comment type="caution">
    <text evidence="1">The sequence shown here is derived from an EMBL/GenBank/DDBJ whole genome shotgun (WGS) entry which is preliminary data.</text>
</comment>
<name>A0A9N9HP41_9GLOM</name>
<evidence type="ECO:0000313" key="2">
    <source>
        <dbReference type="Proteomes" id="UP000789396"/>
    </source>
</evidence>
<dbReference type="EMBL" id="CAJVPZ010020180">
    <property type="protein sequence ID" value="CAG8698960.1"/>
    <property type="molecule type" value="Genomic_DNA"/>
</dbReference>
<keyword evidence="2" id="KW-1185">Reference proteome</keyword>
<accession>A0A9N9HP41</accession>
<dbReference type="AlphaFoldDB" id="A0A9N9HP41"/>
<dbReference type="OrthoDB" id="10429737at2759"/>
<organism evidence="1 2">
    <name type="scientific">Racocetra fulgida</name>
    <dbReference type="NCBI Taxonomy" id="60492"/>
    <lineage>
        <taxon>Eukaryota</taxon>
        <taxon>Fungi</taxon>
        <taxon>Fungi incertae sedis</taxon>
        <taxon>Mucoromycota</taxon>
        <taxon>Glomeromycotina</taxon>
        <taxon>Glomeromycetes</taxon>
        <taxon>Diversisporales</taxon>
        <taxon>Gigasporaceae</taxon>
        <taxon>Racocetra</taxon>
    </lineage>
</organism>
<feature type="non-terminal residue" evidence="1">
    <location>
        <position position="1"/>
    </location>
</feature>
<evidence type="ECO:0000313" key="1">
    <source>
        <dbReference type="EMBL" id="CAG8698960.1"/>
    </source>
</evidence>